<dbReference type="Proteomes" id="UP000245206">
    <property type="component" value="Unassembled WGS sequence"/>
</dbReference>
<protein>
    <recommendedName>
        <fullName evidence="3">Hydrolase, carbon-nitrogen family protein</fullName>
    </recommendedName>
</protein>
<dbReference type="Gene3D" id="3.60.110.10">
    <property type="entry name" value="Carbon-nitrogen hydrolase"/>
    <property type="match status" value="1"/>
</dbReference>
<dbReference type="InterPro" id="IPR036526">
    <property type="entry name" value="C-N_Hydrolase_sf"/>
</dbReference>
<dbReference type="SUPFAM" id="SSF56317">
    <property type="entry name" value="Carbon-nitrogen hydrolase"/>
    <property type="match status" value="1"/>
</dbReference>
<dbReference type="RefSeq" id="WP_108960506.1">
    <property type="nucleotide sequence ID" value="NZ_BFAZ01000009.1"/>
</dbReference>
<sequence length="387" mass="44235">MHNLYVPPYKILLFIVLFGIGYGSATFIKEHDMNLPSPMLEVPKSDFSFNFDFKFNFDFDFNFSKPEVDEEIQKPEKSWNDVTIQTNGTDRKYGNLVGIQLVLKPEDYVKEEWWRERIEETLIKGKSSGIFDRKTIVIFPEHLGSGLVFLNEKSRFLSSDTLEEALKTKGENFTIKDLLFSKAELMSEVYVRTFSNLAKEFNVPILGGTIVLPNPKIVKGNLVLDPNGPLYNVAIPFSADGKLMEPIVKKSILTEDELKVYSAGESNQDRIWIVPGWKVAIFIGQDVFDASLYSRLTGKAIDGLISPSAVFPNMKWSDKDLSDSNIWKQEGMPKYIKSTRAQDLVQVFLSGHLFENHWNGKTFNLRDFTFEDQVISVESPTILNLYF</sequence>
<keyword evidence="2" id="KW-1185">Reference proteome</keyword>
<organism evidence="1 2">
    <name type="scientific">Leptospira ellinghausenii</name>
    <dbReference type="NCBI Taxonomy" id="1917822"/>
    <lineage>
        <taxon>Bacteria</taxon>
        <taxon>Pseudomonadati</taxon>
        <taxon>Spirochaetota</taxon>
        <taxon>Spirochaetia</taxon>
        <taxon>Leptospirales</taxon>
        <taxon>Leptospiraceae</taxon>
        <taxon>Leptospira</taxon>
    </lineage>
</organism>
<dbReference type="OrthoDB" id="340001at2"/>
<evidence type="ECO:0000313" key="1">
    <source>
        <dbReference type="EMBL" id="GBF43606.1"/>
    </source>
</evidence>
<accession>A0A2P2DG37</accession>
<reference evidence="2" key="1">
    <citation type="journal article" date="2019" name="Microbiol. Immunol.">
        <title>Molecular and phenotypic characterization of Leptospira johnsonii sp. nov., Leptospira ellinghausenii sp. nov. and Leptospira ryugenii sp. nov. isolated from soil and water in Japan.</title>
        <authorList>
            <person name="Masuzawa T."/>
            <person name="Saito M."/>
            <person name="Nakao R."/>
            <person name="Nikaido Y."/>
            <person name="Matsumoto M."/>
            <person name="Ogawa M."/>
            <person name="Yokoyama M."/>
            <person name="Hidaka Y."/>
            <person name="Tomita J."/>
            <person name="Sakakibara K."/>
            <person name="Suzuki K."/>
            <person name="Yasuda S."/>
            <person name="Sato H."/>
            <person name="Yamaguchi M."/>
            <person name="Yoshida S.I."/>
            <person name="Koizumi N."/>
            <person name="Kawamura Y."/>
        </authorList>
    </citation>
    <scope>NUCLEOTIDE SEQUENCE [LARGE SCALE GENOMIC DNA]</scope>
    <source>
        <strain evidence="2">E18</strain>
    </source>
</reference>
<comment type="caution">
    <text evidence="1">The sequence shown here is derived from an EMBL/GenBank/DDBJ whole genome shotgun (WGS) entry which is preliminary data.</text>
</comment>
<evidence type="ECO:0008006" key="3">
    <source>
        <dbReference type="Google" id="ProtNLM"/>
    </source>
</evidence>
<dbReference type="AlphaFoldDB" id="A0A2P2DG37"/>
<dbReference type="EMBL" id="BFAZ01000009">
    <property type="protein sequence ID" value="GBF43606.1"/>
    <property type="molecule type" value="Genomic_DNA"/>
</dbReference>
<evidence type="ECO:0000313" key="2">
    <source>
        <dbReference type="Proteomes" id="UP000245206"/>
    </source>
</evidence>
<gene>
    <name evidence="1" type="ORF">LPTSP2_29090</name>
</gene>
<name>A0A2P2DG37_9LEPT</name>
<proteinExistence type="predicted"/>